<proteinExistence type="predicted"/>
<dbReference type="EMBL" id="JBBPBN010000015">
    <property type="protein sequence ID" value="KAK9024659.1"/>
    <property type="molecule type" value="Genomic_DNA"/>
</dbReference>
<dbReference type="InterPro" id="IPR006566">
    <property type="entry name" value="FBD"/>
</dbReference>
<dbReference type="SUPFAM" id="SSF52047">
    <property type="entry name" value="RNI-like"/>
    <property type="match status" value="1"/>
</dbReference>
<sequence length="281" mass="32370">MIVPIHVCLPCLKTLRLEFIKFEDDDSVKRLLSSSPVLEDLSISVCFMQNIRSLKISHPSLKRMSIAFQRSPSSSDIVFDLPSLVYFKFEVNTAKIHIIVNMPSLVRADINFAIGSFGGEINYQLDVLDELFEGLVNVKSLRLEIVPELLPFLSHGRFVAFQNMLHLEVHNWMKKLDGFEFLEFSPNLQTFVMCTPPKQESFPMEKVPSCVAYQLKEWKVLHFDDESSLFKMVTYILNNATVHEKLTVCTYPVLKVETEFRITKQLLNLPRCSNKCRVVAF</sequence>
<dbReference type="PANTHER" id="PTHR31900">
    <property type="entry name" value="F-BOX/RNI SUPERFAMILY PROTEIN-RELATED"/>
    <property type="match status" value="1"/>
</dbReference>
<reference evidence="2 3" key="1">
    <citation type="journal article" date="2024" name="G3 (Bethesda)">
        <title>Genome assembly of Hibiscus sabdariffa L. provides insights into metabolisms of medicinal natural products.</title>
        <authorList>
            <person name="Kim T."/>
        </authorList>
    </citation>
    <scope>NUCLEOTIDE SEQUENCE [LARGE SCALE GENOMIC DNA]</scope>
    <source>
        <strain evidence="2">TK-2024</strain>
        <tissue evidence="2">Old leaves</tissue>
    </source>
</reference>
<organism evidence="2 3">
    <name type="scientific">Hibiscus sabdariffa</name>
    <name type="common">roselle</name>
    <dbReference type="NCBI Taxonomy" id="183260"/>
    <lineage>
        <taxon>Eukaryota</taxon>
        <taxon>Viridiplantae</taxon>
        <taxon>Streptophyta</taxon>
        <taxon>Embryophyta</taxon>
        <taxon>Tracheophyta</taxon>
        <taxon>Spermatophyta</taxon>
        <taxon>Magnoliopsida</taxon>
        <taxon>eudicotyledons</taxon>
        <taxon>Gunneridae</taxon>
        <taxon>Pentapetalae</taxon>
        <taxon>rosids</taxon>
        <taxon>malvids</taxon>
        <taxon>Malvales</taxon>
        <taxon>Malvaceae</taxon>
        <taxon>Malvoideae</taxon>
        <taxon>Hibiscus</taxon>
    </lineage>
</organism>
<protein>
    <recommendedName>
        <fullName evidence="1">FBD domain-containing protein</fullName>
    </recommendedName>
</protein>
<dbReference type="Pfam" id="PF23622">
    <property type="entry name" value="LRR_At1g61320_AtMIF1"/>
    <property type="match status" value="1"/>
</dbReference>
<accession>A0ABR2SHM7</accession>
<dbReference type="PANTHER" id="PTHR31900:SF34">
    <property type="entry name" value="EMB|CAB62440.1-RELATED"/>
    <property type="match status" value="1"/>
</dbReference>
<evidence type="ECO:0000259" key="1">
    <source>
        <dbReference type="SMART" id="SM00579"/>
    </source>
</evidence>
<evidence type="ECO:0000313" key="2">
    <source>
        <dbReference type="EMBL" id="KAK9024659.1"/>
    </source>
</evidence>
<dbReference type="SMART" id="SM00579">
    <property type="entry name" value="FBD"/>
    <property type="match status" value="1"/>
</dbReference>
<dbReference type="InterPro" id="IPR050232">
    <property type="entry name" value="FBL13/AtMIF1-like"/>
</dbReference>
<dbReference type="InterPro" id="IPR032675">
    <property type="entry name" value="LRR_dom_sf"/>
</dbReference>
<dbReference type="Gene3D" id="3.80.10.10">
    <property type="entry name" value="Ribonuclease Inhibitor"/>
    <property type="match status" value="1"/>
</dbReference>
<dbReference type="InterPro" id="IPR055357">
    <property type="entry name" value="LRR_At1g61320_AtMIF1"/>
</dbReference>
<evidence type="ECO:0000313" key="3">
    <source>
        <dbReference type="Proteomes" id="UP001396334"/>
    </source>
</evidence>
<feature type="domain" description="FBD" evidence="1">
    <location>
        <begin position="209"/>
        <end position="281"/>
    </location>
</feature>
<comment type="caution">
    <text evidence="2">The sequence shown here is derived from an EMBL/GenBank/DDBJ whole genome shotgun (WGS) entry which is preliminary data.</text>
</comment>
<gene>
    <name evidence="2" type="ORF">V6N11_004817</name>
</gene>
<dbReference type="Proteomes" id="UP001396334">
    <property type="component" value="Unassembled WGS sequence"/>
</dbReference>
<keyword evidence="3" id="KW-1185">Reference proteome</keyword>
<name>A0ABR2SHM7_9ROSI</name>